<evidence type="ECO:0000256" key="1">
    <source>
        <dbReference type="SAM" id="MobiDB-lite"/>
    </source>
</evidence>
<accession>A0AAV9HR58</accession>
<dbReference type="AlphaFoldDB" id="A0AAV9HR58"/>
<dbReference type="SMART" id="SM00855">
    <property type="entry name" value="PGAM"/>
    <property type="match status" value="1"/>
</dbReference>
<dbReference type="Proteomes" id="UP001321749">
    <property type="component" value="Unassembled WGS sequence"/>
</dbReference>
<dbReference type="GO" id="GO:0005737">
    <property type="term" value="C:cytoplasm"/>
    <property type="evidence" value="ECO:0007669"/>
    <property type="project" value="TreeGrafter"/>
</dbReference>
<dbReference type="CDD" id="cd07067">
    <property type="entry name" value="HP_PGM_like"/>
    <property type="match status" value="1"/>
</dbReference>
<dbReference type="InterPro" id="IPR050275">
    <property type="entry name" value="PGM_Phosphatase"/>
</dbReference>
<dbReference type="EMBL" id="MU864974">
    <property type="protein sequence ID" value="KAK4462294.1"/>
    <property type="molecule type" value="Genomic_DNA"/>
</dbReference>
<keyword evidence="3" id="KW-1185">Reference proteome</keyword>
<dbReference type="PANTHER" id="PTHR48100:SF54">
    <property type="entry name" value="PHOSPHATASE SPAC5H10.03-RELATED"/>
    <property type="match status" value="1"/>
</dbReference>
<dbReference type="InterPro" id="IPR013078">
    <property type="entry name" value="His_Pase_superF_clade-1"/>
</dbReference>
<gene>
    <name evidence="2" type="ORF">QBC42DRAFT_225279</name>
</gene>
<reference evidence="2" key="2">
    <citation type="submission" date="2023-06" db="EMBL/GenBank/DDBJ databases">
        <authorList>
            <consortium name="Lawrence Berkeley National Laboratory"/>
            <person name="Mondo S.J."/>
            <person name="Hensen N."/>
            <person name="Bonometti L."/>
            <person name="Westerberg I."/>
            <person name="Brannstrom I.O."/>
            <person name="Guillou S."/>
            <person name="Cros-Aarteil S."/>
            <person name="Calhoun S."/>
            <person name="Haridas S."/>
            <person name="Kuo A."/>
            <person name="Pangilinan J."/>
            <person name="Riley R."/>
            <person name="Labutti K."/>
            <person name="Andreopoulos B."/>
            <person name="Lipzen A."/>
            <person name="Chen C."/>
            <person name="Yanf M."/>
            <person name="Daum C."/>
            <person name="Ng V."/>
            <person name="Clum A."/>
            <person name="Steindorff A."/>
            <person name="Ohm R."/>
            <person name="Martin F."/>
            <person name="Silar P."/>
            <person name="Natvig D."/>
            <person name="Lalanne C."/>
            <person name="Gautier V."/>
            <person name="Ament-Velasquez S.L."/>
            <person name="Kruys A."/>
            <person name="Hutchinson M.I."/>
            <person name="Powell A.J."/>
            <person name="Barry K."/>
            <person name="Miller A.N."/>
            <person name="Grigoriev I.V."/>
            <person name="Debuchy R."/>
            <person name="Gladieux P."/>
            <person name="Thoren M.H."/>
            <person name="Johannesson H."/>
        </authorList>
    </citation>
    <scope>NUCLEOTIDE SEQUENCE</scope>
    <source>
        <strain evidence="2">PSN324</strain>
    </source>
</reference>
<evidence type="ECO:0000313" key="2">
    <source>
        <dbReference type="EMBL" id="KAK4462294.1"/>
    </source>
</evidence>
<dbReference type="Gene3D" id="3.40.50.1240">
    <property type="entry name" value="Phosphoglycerate mutase-like"/>
    <property type="match status" value="1"/>
</dbReference>
<dbReference type="InterPro" id="IPR029033">
    <property type="entry name" value="His_PPase_superfam"/>
</dbReference>
<dbReference type="GO" id="GO:0016791">
    <property type="term" value="F:phosphatase activity"/>
    <property type="evidence" value="ECO:0007669"/>
    <property type="project" value="TreeGrafter"/>
</dbReference>
<organism evidence="2 3">
    <name type="scientific">Cladorrhinum samala</name>
    <dbReference type="NCBI Taxonomy" id="585594"/>
    <lineage>
        <taxon>Eukaryota</taxon>
        <taxon>Fungi</taxon>
        <taxon>Dikarya</taxon>
        <taxon>Ascomycota</taxon>
        <taxon>Pezizomycotina</taxon>
        <taxon>Sordariomycetes</taxon>
        <taxon>Sordariomycetidae</taxon>
        <taxon>Sordariales</taxon>
        <taxon>Podosporaceae</taxon>
        <taxon>Cladorrhinum</taxon>
    </lineage>
</organism>
<sequence length="239" mass="25833">MAAPRSTIYLIRHAESVHNVTKDFSIRDPGLTDLGKTQAAALRTTFPALESVGLIVSSPLTRTIETTLAAFGNIIANNKNDDNKNDDNNGQGGEKGVKLILDPNLQERSDLPCDTGSDLAVLEERFPGLGWFEKEGGVFKEGEQQPWWAKEGLSAADDAAVARRAAAVRRQLLGRARELERAADHPGAKVDIAVVTHGVFMKFLSEDQGIDLPKAGFKAYRVEERDGSDGEGEAVLVPV</sequence>
<proteinExistence type="predicted"/>
<reference evidence="2" key="1">
    <citation type="journal article" date="2023" name="Mol. Phylogenet. Evol.">
        <title>Genome-scale phylogeny and comparative genomics of the fungal order Sordariales.</title>
        <authorList>
            <person name="Hensen N."/>
            <person name="Bonometti L."/>
            <person name="Westerberg I."/>
            <person name="Brannstrom I.O."/>
            <person name="Guillou S."/>
            <person name="Cros-Aarteil S."/>
            <person name="Calhoun S."/>
            <person name="Haridas S."/>
            <person name="Kuo A."/>
            <person name="Mondo S."/>
            <person name="Pangilinan J."/>
            <person name="Riley R."/>
            <person name="LaButti K."/>
            <person name="Andreopoulos B."/>
            <person name="Lipzen A."/>
            <person name="Chen C."/>
            <person name="Yan M."/>
            <person name="Daum C."/>
            <person name="Ng V."/>
            <person name="Clum A."/>
            <person name="Steindorff A."/>
            <person name="Ohm R.A."/>
            <person name="Martin F."/>
            <person name="Silar P."/>
            <person name="Natvig D.O."/>
            <person name="Lalanne C."/>
            <person name="Gautier V."/>
            <person name="Ament-Velasquez S.L."/>
            <person name="Kruys A."/>
            <person name="Hutchinson M.I."/>
            <person name="Powell A.J."/>
            <person name="Barry K."/>
            <person name="Miller A.N."/>
            <person name="Grigoriev I.V."/>
            <person name="Debuchy R."/>
            <person name="Gladieux P."/>
            <person name="Hiltunen Thoren M."/>
            <person name="Johannesson H."/>
        </authorList>
    </citation>
    <scope>NUCLEOTIDE SEQUENCE</scope>
    <source>
        <strain evidence="2">PSN324</strain>
    </source>
</reference>
<dbReference type="PANTHER" id="PTHR48100">
    <property type="entry name" value="BROAD-SPECIFICITY PHOSPHATASE YOR283W-RELATED"/>
    <property type="match status" value="1"/>
</dbReference>
<protein>
    <submittedName>
        <fullName evidence="2">Histidine phosphatase superfamily</fullName>
    </submittedName>
</protein>
<evidence type="ECO:0000313" key="3">
    <source>
        <dbReference type="Proteomes" id="UP001321749"/>
    </source>
</evidence>
<feature type="region of interest" description="Disordered" evidence="1">
    <location>
        <begin position="77"/>
        <end position="96"/>
    </location>
</feature>
<dbReference type="SUPFAM" id="SSF53254">
    <property type="entry name" value="Phosphoglycerate mutase-like"/>
    <property type="match status" value="1"/>
</dbReference>
<name>A0AAV9HR58_9PEZI</name>
<comment type="caution">
    <text evidence="2">The sequence shown here is derived from an EMBL/GenBank/DDBJ whole genome shotgun (WGS) entry which is preliminary data.</text>
</comment>
<dbReference type="Pfam" id="PF00300">
    <property type="entry name" value="His_Phos_1"/>
    <property type="match status" value="1"/>
</dbReference>